<feature type="transmembrane region" description="Helical" evidence="6">
    <location>
        <begin position="21"/>
        <end position="41"/>
    </location>
</feature>
<evidence type="ECO:0000256" key="4">
    <source>
        <dbReference type="ARBA" id="ARBA00022989"/>
    </source>
</evidence>
<sequence length="171" mass="19129">MMNKSRRAKRMERHHARRKQPALNLVSLMDIFTILVFFLLVSSSNVHQLPKKKDINLPTSIATKAPKETLIISVTQRSILVQGREVAIINRVMQNASPLITGLEKELIFQASKSRVVKSPDGKIKGKSVTIMGDENIPYELLRKILATCREANYTKIAFAAMQKAASGENS</sequence>
<protein>
    <recommendedName>
        <fullName evidence="8">Biopolymer transporter ExbD</fullName>
    </recommendedName>
</protein>
<dbReference type="Pfam" id="PF02472">
    <property type="entry name" value="ExbD"/>
    <property type="match status" value="1"/>
</dbReference>
<keyword evidence="2" id="KW-1003">Cell membrane</keyword>
<evidence type="ECO:0000313" key="7">
    <source>
        <dbReference type="EMBL" id="VAW59511.1"/>
    </source>
</evidence>
<evidence type="ECO:0000256" key="2">
    <source>
        <dbReference type="ARBA" id="ARBA00022475"/>
    </source>
</evidence>
<reference evidence="7" key="1">
    <citation type="submission" date="2018-06" db="EMBL/GenBank/DDBJ databases">
        <authorList>
            <person name="Zhirakovskaya E."/>
        </authorList>
    </citation>
    <scope>NUCLEOTIDE SEQUENCE</scope>
</reference>
<gene>
    <name evidence="7" type="ORF">MNBD_GAMMA08-836</name>
</gene>
<dbReference type="AlphaFoldDB" id="A0A3B0WVL8"/>
<organism evidence="7">
    <name type="scientific">hydrothermal vent metagenome</name>
    <dbReference type="NCBI Taxonomy" id="652676"/>
    <lineage>
        <taxon>unclassified sequences</taxon>
        <taxon>metagenomes</taxon>
        <taxon>ecological metagenomes</taxon>
    </lineage>
</organism>
<dbReference type="InterPro" id="IPR003400">
    <property type="entry name" value="ExbD"/>
</dbReference>
<dbReference type="EMBL" id="UOFH01000087">
    <property type="protein sequence ID" value="VAW59511.1"/>
    <property type="molecule type" value="Genomic_DNA"/>
</dbReference>
<proteinExistence type="predicted"/>
<keyword evidence="4 6" id="KW-1133">Transmembrane helix</keyword>
<name>A0A3B0WVL8_9ZZZZ</name>
<comment type="subcellular location">
    <subcellularLocation>
        <location evidence="1">Cell membrane</location>
        <topology evidence="1">Single-pass membrane protein</topology>
    </subcellularLocation>
</comment>
<evidence type="ECO:0000256" key="1">
    <source>
        <dbReference type="ARBA" id="ARBA00004162"/>
    </source>
</evidence>
<keyword evidence="3 6" id="KW-0812">Transmembrane</keyword>
<accession>A0A3B0WVL8</accession>
<evidence type="ECO:0008006" key="8">
    <source>
        <dbReference type="Google" id="ProtNLM"/>
    </source>
</evidence>
<evidence type="ECO:0000256" key="6">
    <source>
        <dbReference type="SAM" id="Phobius"/>
    </source>
</evidence>
<evidence type="ECO:0000256" key="5">
    <source>
        <dbReference type="ARBA" id="ARBA00023136"/>
    </source>
</evidence>
<dbReference type="GO" id="GO:0022857">
    <property type="term" value="F:transmembrane transporter activity"/>
    <property type="evidence" value="ECO:0007669"/>
    <property type="project" value="InterPro"/>
</dbReference>
<keyword evidence="5 6" id="KW-0472">Membrane</keyword>
<dbReference type="GO" id="GO:0005886">
    <property type="term" value="C:plasma membrane"/>
    <property type="evidence" value="ECO:0007669"/>
    <property type="project" value="UniProtKB-SubCell"/>
</dbReference>
<evidence type="ECO:0000256" key="3">
    <source>
        <dbReference type="ARBA" id="ARBA00022692"/>
    </source>
</evidence>